<dbReference type="GO" id="GO:0015689">
    <property type="term" value="P:molybdate ion transport"/>
    <property type="evidence" value="ECO:0007669"/>
    <property type="project" value="TreeGrafter"/>
</dbReference>
<keyword evidence="4" id="KW-1185">Reference proteome</keyword>
<dbReference type="KEGG" id="abf:AMK58_24865"/>
<dbReference type="InterPro" id="IPR050682">
    <property type="entry name" value="ModA/WtpA"/>
</dbReference>
<dbReference type="GO" id="GO:0030973">
    <property type="term" value="F:molybdate ion binding"/>
    <property type="evidence" value="ECO:0007669"/>
    <property type="project" value="TreeGrafter"/>
</dbReference>
<dbReference type="AlphaFoldDB" id="A0A0P0F5U3"/>
<sequence>MDKTEERPGDAVNLFAAGSLKAVLGELGAMFEAREGIPVTAVFAPSGLLKDRLLWSGEGGLFASANMAHPHALADAGRATAVRPFASNQLCVIAQPEMDVTADTLLDRLLDPTTRLGTSTPQADPAGDYAWDVFRKAEALRPGSFAALDAKALRLTGGPDSESPPEGRNPYGWLMERRKADLFLTYRTNARLAALEIPGLTIIDLPAAIAVGADYGLTVLDGANRPCVEAFADCILSPLGQAVLRRHGFAAP</sequence>
<dbReference type="EMBL" id="CP032341">
    <property type="protein sequence ID" value="QCO11933.1"/>
    <property type="molecule type" value="Genomic_DNA"/>
</dbReference>
<protein>
    <submittedName>
        <fullName evidence="2">Molybdate ABC transporter substrate-binding protein</fullName>
    </submittedName>
</protein>
<dbReference type="EMBL" id="JAWXYC010000005">
    <property type="protein sequence ID" value="MDX5955210.1"/>
    <property type="molecule type" value="Genomic_DNA"/>
</dbReference>
<dbReference type="Proteomes" id="UP001277471">
    <property type="component" value="Unassembled WGS sequence"/>
</dbReference>
<dbReference type="PANTHER" id="PTHR30632">
    <property type="entry name" value="MOLYBDATE-BINDING PERIPLASMIC PROTEIN"/>
    <property type="match status" value="1"/>
</dbReference>
<gene>
    <name evidence="2" type="ORF">D3868_23025</name>
    <name evidence="1" type="ORF">SIM66_28995</name>
</gene>
<evidence type="ECO:0000313" key="3">
    <source>
        <dbReference type="Proteomes" id="UP000298774"/>
    </source>
</evidence>
<reference evidence="1 4" key="2">
    <citation type="submission" date="2023-11" db="EMBL/GenBank/DDBJ databases">
        <title>MicrobeMod: A computational toolkit for identifying prokaryotic methylation and restriction-modification with nanopore sequencing.</title>
        <authorList>
            <person name="Crits-Christoph A."/>
            <person name="Kang S.C."/>
            <person name="Lee H."/>
            <person name="Ostrov N."/>
        </authorList>
    </citation>
    <scope>NUCLEOTIDE SEQUENCE [LARGE SCALE GENOMIC DNA]</scope>
    <source>
        <strain evidence="1 4">ATCC 29145</strain>
    </source>
</reference>
<dbReference type="GeneID" id="56451003"/>
<reference evidence="2 3" key="1">
    <citation type="submission" date="2018-09" db="EMBL/GenBank/DDBJ databases">
        <title>Whole genome based analysis of evolution and adaptive divergence in Indian and Brazilian strains of Azospirillum brasilense.</title>
        <authorList>
            <person name="Singh C."/>
            <person name="Tripathi A.K."/>
        </authorList>
    </citation>
    <scope>NUCLEOTIDE SEQUENCE [LARGE SCALE GENOMIC DNA]</scope>
    <source>
        <strain evidence="2 3">MTCC4038</strain>
        <plasmid evidence="2 3">p2</plasmid>
    </source>
</reference>
<evidence type="ECO:0000313" key="4">
    <source>
        <dbReference type="Proteomes" id="UP001277471"/>
    </source>
</evidence>
<name>A0A0P0F5U3_AZOBR</name>
<dbReference type="Proteomes" id="UP000298774">
    <property type="component" value="Plasmid p2"/>
</dbReference>
<dbReference type="Pfam" id="PF13531">
    <property type="entry name" value="SBP_bac_11"/>
    <property type="match status" value="1"/>
</dbReference>
<evidence type="ECO:0000313" key="1">
    <source>
        <dbReference type="EMBL" id="MDX5955210.1"/>
    </source>
</evidence>
<organism evidence="2 3">
    <name type="scientific">Azospirillum brasilense</name>
    <dbReference type="NCBI Taxonomy" id="192"/>
    <lineage>
        <taxon>Bacteria</taxon>
        <taxon>Pseudomonadati</taxon>
        <taxon>Pseudomonadota</taxon>
        <taxon>Alphaproteobacteria</taxon>
        <taxon>Rhodospirillales</taxon>
        <taxon>Azospirillaceae</taxon>
        <taxon>Azospirillum</taxon>
    </lineage>
</organism>
<dbReference type="SUPFAM" id="SSF53850">
    <property type="entry name" value="Periplasmic binding protein-like II"/>
    <property type="match status" value="1"/>
</dbReference>
<evidence type="ECO:0000313" key="2">
    <source>
        <dbReference type="EMBL" id="QCO11933.1"/>
    </source>
</evidence>
<geneLocation type="plasmid" evidence="2 3">
    <name>p2</name>
</geneLocation>
<proteinExistence type="predicted"/>
<keyword evidence="2" id="KW-0614">Plasmid</keyword>
<accession>A0A0P0F5U3</accession>
<dbReference type="Gene3D" id="3.40.190.10">
    <property type="entry name" value="Periplasmic binding protein-like II"/>
    <property type="match status" value="2"/>
</dbReference>
<dbReference type="NCBIfam" id="NF002917">
    <property type="entry name" value="PRK03537.1-3"/>
    <property type="match status" value="1"/>
</dbReference>
<dbReference type="RefSeq" id="WP_035679874.1">
    <property type="nucleotide sequence ID" value="NZ_CP012916.1"/>
</dbReference>
<dbReference type="PANTHER" id="PTHR30632:SF0">
    <property type="entry name" value="SULFATE-BINDING PROTEIN"/>
    <property type="match status" value="1"/>
</dbReference>